<evidence type="ECO:0000313" key="4">
    <source>
        <dbReference type="Proteomes" id="UP000597886"/>
    </source>
</evidence>
<dbReference type="EMBL" id="WVQY01000006">
    <property type="protein sequence ID" value="NOD31852.1"/>
    <property type="molecule type" value="Genomic_DNA"/>
</dbReference>
<dbReference type="Proteomes" id="UP000599383">
    <property type="component" value="Unassembled WGS sequence"/>
</dbReference>
<name>A0AA90Z215_9RHOB</name>
<accession>A0AA90Z215</accession>
<evidence type="ECO:0000313" key="5">
    <source>
        <dbReference type="Proteomes" id="UP000599383"/>
    </source>
</evidence>
<keyword evidence="5" id="KW-1185">Reference proteome</keyword>
<evidence type="ECO:0000313" key="2">
    <source>
        <dbReference type="EMBL" id="NOD31852.1"/>
    </source>
</evidence>
<reference evidence="3 5" key="1">
    <citation type="submission" date="2019-12" db="EMBL/GenBank/DDBJ databases">
        <title>Ruegeria JWLKs population differentiation of coral mucus and skeleton niches.</title>
        <authorList>
            <person name="Luo D."/>
        </authorList>
    </citation>
    <scope>NUCLEOTIDE SEQUENCE</scope>
    <source>
        <strain evidence="3">HKCCD6181</strain>
        <strain evidence="2 5">HKCCD6238</strain>
    </source>
</reference>
<gene>
    <name evidence="2" type="ORF">GS617_16395</name>
    <name evidence="3" type="ORF">GS634_20455</name>
</gene>
<evidence type="ECO:0000256" key="1">
    <source>
        <dbReference type="SAM" id="SignalP"/>
    </source>
</evidence>
<organism evidence="3 4">
    <name type="scientific">Ruegeria atlantica</name>
    <dbReference type="NCBI Taxonomy" id="81569"/>
    <lineage>
        <taxon>Bacteria</taxon>
        <taxon>Pseudomonadati</taxon>
        <taxon>Pseudomonadota</taxon>
        <taxon>Alphaproteobacteria</taxon>
        <taxon>Rhodobacterales</taxon>
        <taxon>Roseobacteraceae</taxon>
        <taxon>Ruegeria</taxon>
    </lineage>
</organism>
<sequence length="98" mass="10766">MKALITATILAVGFASSAHAFDRQTTDALQLCHDYLWDVPKYADLPNAAISVFPGILNDQSIVVFWNVYWDDPTVRAAGNCTIIDGAVKGFEDYLAQE</sequence>
<evidence type="ECO:0000313" key="3">
    <source>
        <dbReference type="EMBL" id="NOE20505.1"/>
    </source>
</evidence>
<protein>
    <submittedName>
        <fullName evidence="3">Uncharacterized protein</fullName>
    </submittedName>
</protein>
<feature type="chain" id="PRO_5041640715" evidence="1">
    <location>
        <begin position="21"/>
        <end position="98"/>
    </location>
</feature>
<dbReference type="Proteomes" id="UP000597886">
    <property type="component" value="Unassembled WGS sequence"/>
</dbReference>
<keyword evidence="1" id="KW-0732">Signal</keyword>
<proteinExistence type="predicted"/>
<feature type="signal peptide" evidence="1">
    <location>
        <begin position="1"/>
        <end position="20"/>
    </location>
</feature>
<comment type="caution">
    <text evidence="3">The sequence shown here is derived from an EMBL/GenBank/DDBJ whole genome shotgun (WGS) entry which is preliminary data.</text>
</comment>
<dbReference type="EMBL" id="WVRA01000010">
    <property type="protein sequence ID" value="NOE20505.1"/>
    <property type="molecule type" value="Genomic_DNA"/>
</dbReference>
<dbReference type="AlphaFoldDB" id="A0AA90Z215"/>
<dbReference type="RefSeq" id="WP_170660744.1">
    <property type="nucleotide sequence ID" value="NZ_WVQY01000006.1"/>
</dbReference>